<dbReference type="OrthoDB" id="10337858at2759"/>
<protein>
    <recommendedName>
        <fullName evidence="2">Ubiquitin-like domain-containing protein</fullName>
    </recommendedName>
</protein>
<feature type="compositionally biased region" description="Basic and acidic residues" evidence="1">
    <location>
        <begin position="13"/>
        <end position="26"/>
    </location>
</feature>
<gene>
    <name evidence="3" type="ORF">MSAN_00473700</name>
</gene>
<dbReference type="EMBL" id="JACAZH010000002">
    <property type="protein sequence ID" value="KAF7375837.1"/>
    <property type="molecule type" value="Genomic_DNA"/>
</dbReference>
<dbReference type="InterPro" id="IPR054464">
    <property type="entry name" value="ULD_fung"/>
</dbReference>
<feature type="domain" description="Ubiquitin-like" evidence="2">
    <location>
        <begin position="178"/>
        <end position="234"/>
    </location>
</feature>
<organism evidence="3 4">
    <name type="scientific">Mycena sanguinolenta</name>
    <dbReference type="NCBI Taxonomy" id="230812"/>
    <lineage>
        <taxon>Eukaryota</taxon>
        <taxon>Fungi</taxon>
        <taxon>Dikarya</taxon>
        <taxon>Basidiomycota</taxon>
        <taxon>Agaricomycotina</taxon>
        <taxon>Agaricomycetes</taxon>
        <taxon>Agaricomycetidae</taxon>
        <taxon>Agaricales</taxon>
        <taxon>Marasmiineae</taxon>
        <taxon>Mycenaceae</taxon>
        <taxon>Mycena</taxon>
    </lineage>
</organism>
<evidence type="ECO:0000313" key="3">
    <source>
        <dbReference type="EMBL" id="KAF7375837.1"/>
    </source>
</evidence>
<feature type="region of interest" description="Disordered" evidence="1">
    <location>
        <begin position="1"/>
        <end position="26"/>
    </location>
</feature>
<evidence type="ECO:0000256" key="1">
    <source>
        <dbReference type="SAM" id="MobiDB-lite"/>
    </source>
</evidence>
<dbReference type="Pfam" id="PF22893">
    <property type="entry name" value="ULD_2"/>
    <property type="match status" value="1"/>
</dbReference>
<dbReference type="Proteomes" id="UP000623467">
    <property type="component" value="Unassembled WGS sequence"/>
</dbReference>
<evidence type="ECO:0000259" key="2">
    <source>
        <dbReference type="Pfam" id="PF22893"/>
    </source>
</evidence>
<name>A0A8H7DJQ1_9AGAR</name>
<evidence type="ECO:0000313" key="4">
    <source>
        <dbReference type="Proteomes" id="UP000623467"/>
    </source>
</evidence>
<comment type="caution">
    <text evidence="3">The sequence shown here is derived from an EMBL/GenBank/DDBJ whole genome shotgun (WGS) entry which is preliminary data.</text>
</comment>
<proteinExistence type="predicted"/>
<reference evidence="3" key="1">
    <citation type="submission" date="2020-05" db="EMBL/GenBank/DDBJ databases">
        <title>Mycena genomes resolve the evolution of fungal bioluminescence.</title>
        <authorList>
            <person name="Tsai I.J."/>
        </authorList>
    </citation>
    <scope>NUCLEOTIDE SEQUENCE</scope>
    <source>
        <strain evidence="3">160909Yilan</strain>
    </source>
</reference>
<sequence length="380" mass="41803">MSKRHFPDTAYEEPDKSPSKHRRIEEPLAPLTIGVGRTISGRVPLAGSPAAVVASEAAFVQDILQGSAQITMYGGTGGNGGGGAGGGVGGVGEGPRLIEHFSGQVIVNYAGTGGQLEPGCQVNPGIGRIVAGVANIRDGVVEVCAQLQDFVKDWWLRQLRRTRAVNSHIPRGVYDHLIWVIDPVGLGIPVPTEYCPDISTLHDILDVYMRQRPGYREMMLHSDYRLVAEDGNFLSFKPELKPGVVLEISICENIQRYTTYTNQCPSCDSTEVIVPDVAWEWYKCGNVICAKRFKSCGVPIPERHQWDKAVVESRLNQGPAQSELESMPKRQSLISSPDWPHENGIVSPQLAQADHVEKQAFRLVHILVEARHHFEYGKRV</sequence>
<dbReference type="AlphaFoldDB" id="A0A8H7DJQ1"/>
<accession>A0A8H7DJQ1</accession>
<keyword evidence="4" id="KW-1185">Reference proteome</keyword>